<evidence type="ECO:0000256" key="1">
    <source>
        <dbReference type="SAM" id="Phobius"/>
    </source>
</evidence>
<dbReference type="OrthoDB" id="8478727at2"/>
<reference evidence="3" key="1">
    <citation type="submission" date="2016-11" db="EMBL/GenBank/DDBJ databases">
        <title>Complete Genome Sequence of alachlor-degrading Sphingomonas sp. strain JJ-A5.</title>
        <authorList>
            <person name="Lee H."/>
            <person name="Ka J.-O."/>
        </authorList>
    </citation>
    <scope>NUCLEOTIDE SEQUENCE [LARGE SCALE GENOMIC DNA]</scope>
    <source>
        <strain evidence="3">JJ-A5</strain>
    </source>
</reference>
<accession>A0A1L3ZV20</accession>
<keyword evidence="1" id="KW-1133">Transmembrane helix</keyword>
<evidence type="ECO:0000313" key="3">
    <source>
        <dbReference type="Proteomes" id="UP000182063"/>
    </source>
</evidence>
<dbReference type="KEGG" id="sphj:BSL82_09155"/>
<dbReference type="AlphaFoldDB" id="A0A1L3ZV20"/>
<dbReference type="RefSeq" id="WP_072597023.1">
    <property type="nucleotide sequence ID" value="NZ_CP018221.1"/>
</dbReference>
<keyword evidence="3" id="KW-1185">Reference proteome</keyword>
<dbReference type="EMBL" id="CP018221">
    <property type="protein sequence ID" value="API59457.1"/>
    <property type="molecule type" value="Genomic_DNA"/>
</dbReference>
<proteinExistence type="predicted"/>
<keyword evidence="1" id="KW-0812">Transmembrane</keyword>
<feature type="transmembrane region" description="Helical" evidence="1">
    <location>
        <begin position="20"/>
        <end position="42"/>
    </location>
</feature>
<organism evidence="2 3">
    <name type="scientific">Tardibacter chloracetimidivorans</name>
    <dbReference type="NCBI Taxonomy" id="1921510"/>
    <lineage>
        <taxon>Bacteria</taxon>
        <taxon>Pseudomonadati</taxon>
        <taxon>Pseudomonadota</taxon>
        <taxon>Alphaproteobacteria</taxon>
        <taxon>Sphingomonadales</taxon>
        <taxon>Sphingomonadaceae</taxon>
        <taxon>Tardibacter</taxon>
    </lineage>
</organism>
<evidence type="ECO:0000313" key="2">
    <source>
        <dbReference type="EMBL" id="API59457.1"/>
    </source>
</evidence>
<gene>
    <name evidence="2" type="ORF">BSL82_09155</name>
</gene>
<sequence length="247" mass="27410">MRPLAQIAAAIEWINANQGVVSIAIFVITLLLGWVSGIFGALRRKPRFRTRLIEGPTFCCTYLTGAKHGQFDVHRSAFALYLHVSNVGSASSSIDAVQVGYHWGLSPFSFEWLRYRLGWFWLTNQAVVIEDFQVKIGENLKFYPFLFQRSTLSGVSSETFLEVGQSTNGVVYFEQDDSWGGCFPSAEAGMVRVKVRLIDTFGGRHTKTFYIPAVSPEEARKYNPSFGLTLAHLRGDVAKPSIDGAGA</sequence>
<protein>
    <submittedName>
        <fullName evidence="2">Uncharacterized protein</fullName>
    </submittedName>
</protein>
<keyword evidence="1" id="KW-0472">Membrane</keyword>
<name>A0A1L3ZV20_9SPHN</name>
<dbReference type="Proteomes" id="UP000182063">
    <property type="component" value="Chromosome"/>
</dbReference>